<keyword evidence="2" id="KW-0677">Repeat</keyword>
<organism evidence="3">
    <name type="scientific">Alexandrium catenella</name>
    <name type="common">Red tide dinoflagellate</name>
    <name type="synonym">Gonyaulax catenella</name>
    <dbReference type="NCBI Taxonomy" id="2925"/>
    <lineage>
        <taxon>Eukaryota</taxon>
        <taxon>Sar</taxon>
        <taxon>Alveolata</taxon>
        <taxon>Dinophyceae</taxon>
        <taxon>Gonyaulacales</taxon>
        <taxon>Pyrocystaceae</taxon>
        <taxon>Alexandrium</taxon>
    </lineage>
</organism>
<dbReference type="PANTHER" id="PTHR24412">
    <property type="entry name" value="KELCH PROTEIN"/>
    <property type="match status" value="1"/>
</dbReference>
<dbReference type="SUPFAM" id="SSF117281">
    <property type="entry name" value="Kelch motif"/>
    <property type="match status" value="2"/>
</dbReference>
<keyword evidence="1" id="KW-0880">Kelch repeat</keyword>
<dbReference type="InterPro" id="IPR015915">
    <property type="entry name" value="Kelch-typ_b-propeller"/>
</dbReference>
<gene>
    <name evidence="3" type="ORF">ACAT0790_LOCUS2230</name>
</gene>
<sequence length="412" mass="45004">MAMRRTQWVDPGASSALCWLCIDDRKGNPRRAHMSLPPCLYSDGIAPFLHFDGPQPNQLYAVGGRNQQQDPLDTVEMFDTWHGQWVACPSMLARRAGCAAATLPNGRLLVVGGYDQRGIVEGLLDSCEEFDPATQVWTASSTPLQRARWGHGCASMKGLIYTVGGCSLRPGAPAHEAFMETLRTCEIYDPAVGVWRPCAELNVARAGARVVTLSDRHLAAVGGCDDVFGRAELLPTVELYDSQAGRWELLEMKLSTPRTTAAVAPIDDRQILIIGGAPSLTSAEVYQVPQRQQEEAECSDECMPEEGQHREQALLSRPIRDMSEGRMGCQAMAMDLPAPGEDFPRCTRQCVVVVGGENGDEEWDSNIGQFSSVLVYDIQADEWRPEKSFPPIPTPRTAMALLVGPGRIAGHP</sequence>
<reference evidence="3" key="1">
    <citation type="submission" date="2021-01" db="EMBL/GenBank/DDBJ databases">
        <authorList>
            <person name="Corre E."/>
            <person name="Pelletier E."/>
            <person name="Niang G."/>
            <person name="Scheremetjew M."/>
            <person name="Finn R."/>
            <person name="Kale V."/>
            <person name="Holt S."/>
            <person name="Cochrane G."/>
            <person name="Meng A."/>
            <person name="Brown T."/>
            <person name="Cohen L."/>
        </authorList>
    </citation>
    <scope>NUCLEOTIDE SEQUENCE</scope>
    <source>
        <strain evidence="3">OF101</strain>
    </source>
</reference>
<dbReference type="AlphaFoldDB" id="A0A7S1PLG1"/>
<dbReference type="InterPro" id="IPR006652">
    <property type="entry name" value="Kelch_1"/>
</dbReference>
<dbReference type="PANTHER" id="PTHR24412:SF497">
    <property type="entry name" value="KELCH-LIKE PROTEIN 18"/>
    <property type="match status" value="1"/>
</dbReference>
<accession>A0A7S1PLG1</accession>
<proteinExistence type="predicted"/>
<evidence type="ECO:0000256" key="1">
    <source>
        <dbReference type="ARBA" id="ARBA00022441"/>
    </source>
</evidence>
<dbReference type="Gene3D" id="2.120.10.80">
    <property type="entry name" value="Kelch-type beta propeller"/>
    <property type="match status" value="2"/>
</dbReference>
<evidence type="ECO:0000313" key="3">
    <source>
        <dbReference type="EMBL" id="CAD9089842.1"/>
    </source>
</evidence>
<dbReference type="EMBL" id="HBGE01003696">
    <property type="protein sequence ID" value="CAD9089842.1"/>
    <property type="molecule type" value="Transcribed_RNA"/>
</dbReference>
<evidence type="ECO:0000256" key="2">
    <source>
        <dbReference type="ARBA" id="ARBA00022737"/>
    </source>
</evidence>
<dbReference type="Pfam" id="PF24681">
    <property type="entry name" value="Kelch_KLHDC2_KLHL20_DRC7"/>
    <property type="match status" value="1"/>
</dbReference>
<dbReference type="SMART" id="SM00612">
    <property type="entry name" value="Kelch"/>
    <property type="match status" value="5"/>
</dbReference>
<protein>
    <submittedName>
        <fullName evidence="3">Uncharacterized protein</fullName>
    </submittedName>
</protein>
<name>A0A7S1PLG1_ALECA</name>